<comment type="function">
    <text evidence="6">Part of the phosphoribosylformylglycinamidine synthase complex involved in the purines biosynthetic pathway. Catalyzes the ATP-dependent conversion of formylglycinamide ribonucleotide (FGAR) and glutamine to yield formylglycinamidine ribonucleotide (FGAM) and glutamate. The FGAM synthase complex is composed of three subunits. PurQ produces an ammonia molecule by converting glutamine to glutamate. PurL transfers the ammonia molecule to FGAR to form FGAM in an ATP-dependent manner. PurS interacts with PurQ and PurL and is thought to assist in the transfer of the ammonia molecule from PurQ to PurL.</text>
</comment>
<dbReference type="STRING" id="520764.AN618_00540"/>
<dbReference type="UniPathway" id="UPA00074">
    <property type="reaction ID" value="UER00128"/>
</dbReference>
<dbReference type="SUPFAM" id="SSF82697">
    <property type="entry name" value="PurS-like"/>
    <property type="match status" value="1"/>
</dbReference>
<organism evidence="7 8">
    <name type="scientific">Fervidicola ferrireducens</name>
    <dbReference type="NCBI Taxonomy" id="520764"/>
    <lineage>
        <taxon>Bacteria</taxon>
        <taxon>Bacillati</taxon>
        <taxon>Bacillota</taxon>
        <taxon>Clostridia</taxon>
        <taxon>Thermosediminibacterales</taxon>
        <taxon>Thermosediminibacteraceae</taxon>
        <taxon>Fervidicola</taxon>
    </lineage>
</organism>
<comment type="subunit">
    <text evidence="6">Part of the FGAM synthase complex composed of 1 PurL, 1 PurQ and 2 PurS subunits.</text>
</comment>
<comment type="similarity">
    <text evidence="6">Belongs to the PurS family.</text>
</comment>
<dbReference type="GO" id="GO:0004642">
    <property type="term" value="F:phosphoribosylformylglycinamidine synthase activity"/>
    <property type="evidence" value="ECO:0007669"/>
    <property type="project" value="UniProtKB-UniRule"/>
</dbReference>
<comment type="caution">
    <text evidence="7">The sequence shown here is derived from an EMBL/GenBank/DDBJ whole genome shotgun (WGS) entry which is preliminary data.</text>
</comment>
<evidence type="ECO:0000256" key="5">
    <source>
        <dbReference type="ARBA" id="ARBA00022840"/>
    </source>
</evidence>
<keyword evidence="1 6" id="KW-0963">Cytoplasm</keyword>
<dbReference type="PATRIC" id="fig|520764.3.peg.58"/>
<evidence type="ECO:0000313" key="7">
    <source>
        <dbReference type="EMBL" id="KXG78716.1"/>
    </source>
</evidence>
<keyword evidence="2 6" id="KW-0436">Ligase</keyword>
<dbReference type="PANTHER" id="PTHR34696:SF1">
    <property type="entry name" value="PHOSPHORIBOSYLFORMYLGLYCINAMIDINE SYNTHASE SUBUNIT PURS"/>
    <property type="match status" value="1"/>
</dbReference>
<evidence type="ECO:0000313" key="8">
    <source>
        <dbReference type="Proteomes" id="UP000070427"/>
    </source>
</evidence>
<comment type="pathway">
    <text evidence="6">Purine metabolism; IMP biosynthesis via de novo pathway; 5-amino-1-(5-phospho-D-ribosyl)imidazole from N(2)-formyl-N(1)-(5-phospho-D-ribosyl)glycinamide: step 1/2.</text>
</comment>
<keyword evidence="4 6" id="KW-0658">Purine biosynthesis</keyword>
<dbReference type="OrthoDB" id="9799101at2"/>
<gene>
    <name evidence="6 7" type="primary">purS</name>
    <name evidence="7" type="ORF">AN618_00540</name>
</gene>
<protein>
    <recommendedName>
        <fullName evidence="6">Phosphoribosylformylglycinamidine synthase subunit PurS</fullName>
        <shortName evidence="6">FGAM synthase</shortName>
        <ecNumber evidence="6">6.3.5.3</ecNumber>
    </recommendedName>
    <alternativeName>
        <fullName evidence="6">Formylglycinamide ribonucleotide amidotransferase subunit III</fullName>
        <shortName evidence="6">FGAR amidotransferase III</shortName>
        <shortName evidence="6">FGAR-AT III</shortName>
    </alternativeName>
    <alternativeName>
        <fullName evidence="6">Phosphoribosylformylglycinamidine synthase subunit III</fullName>
    </alternativeName>
</protein>
<dbReference type="RefSeq" id="WP_066350605.1">
    <property type="nucleotide sequence ID" value="NZ_LOED01000001.1"/>
</dbReference>
<dbReference type="InParanoid" id="A0A140LDU1"/>
<evidence type="ECO:0000256" key="3">
    <source>
        <dbReference type="ARBA" id="ARBA00022741"/>
    </source>
</evidence>
<dbReference type="InterPro" id="IPR003850">
    <property type="entry name" value="PurS"/>
</dbReference>
<reference evidence="7 8" key="1">
    <citation type="submission" date="2015-12" db="EMBL/GenBank/DDBJ databases">
        <title>Draft genome sequnece of Fervidicola ferrireducens strain Y170.</title>
        <authorList>
            <person name="Patel B.K."/>
        </authorList>
    </citation>
    <scope>NUCLEOTIDE SEQUENCE [LARGE SCALE GENOMIC DNA]</scope>
    <source>
        <strain evidence="7 8">Y170</strain>
    </source>
</reference>
<evidence type="ECO:0000256" key="6">
    <source>
        <dbReference type="HAMAP-Rule" id="MF_01926"/>
    </source>
</evidence>
<dbReference type="NCBIfam" id="TIGR00302">
    <property type="entry name" value="phosphoribosylformylglycinamidine synthase subunit PurS"/>
    <property type="match status" value="1"/>
</dbReference>
<dbReference type="NCBIfam" id="NF004630">
    <property type="entry name" value="PRK05974.1"/>
    <property type="match status" value="1"/>
</dbReference>
<dbReference type="Proteomes" id="UP000070427">
    <property type="component" value="Unassembled WGS sequence"/>
</dbReference>
<dbReference type="GO" id="GO:0006189">
    <property type="term" value="P:'de novo' IMP biosynthetic process"/>
    <property type="evidence" value="ECO:0007669"/>
    <property type="project" value="UniProtKB-UniRule"/>
</dbReference>
<dbReference type="GO" id="GO:0005737">
    <property type="term" value="C:cytoplasm"/>
    <property type="evidence" value="ECO:0007669"/>
    <property type="project" value="UniProtKB-SubCell"/>
</dbReference>
<keyword evidence="5 6" id="KW-0067">ATP-binding</keyword>
<dbReference type="PANTHER" id="PTHR34696">
    <property type="entry name" value="PHOSPHORIBOSYLFORMYLGLYCINAMIDINE SYNTHASE SUBUNIT PURS"/>
    <property type="match status" value="1"/>
</dbReference>
<dbReference type="InterPro" id="IPR036604">
    <property type="entry name" value="PurS-like_sf"/>
</dbReference>
<sequence length="83" mass="9162">MFNAKICVRFKNGVLDPQGAAIKGALNHLGFEAEDVRVGKLIEVKLKAGNLEEAKAKVRMMCEKLLANPVLEDFSFEVVEESI</sequence>
<name>A0A140LDU1_9FIRM</name>
<dbReference type="Gene3D" id="3.30.1280.10">
    <property type="entry name" value="Phosphoribosylformylglycinamidine synthase subunit PurS"/>
    <property type="match status" value="1"/>
</dbReference>
<dbReference type="FunCoup" id="A0A140LDU1">
    <property type="interactions" value="55"/>
</dbReference>
<evidence type="ECO:0000256" key="2">
    <source>
        <dbReference type="ARBA" id="ARBA00022598"/>
    </source>
</evidence>
<dbReference type="Pfam" id="PF02700">
    <property type="entry name" value="PurS"/>
    <property type="match status" value="1"/>
</dbReference>
<accession>A0A140LDU1</accession>
<dbReference type="HAMAP" id="MF_01926">
    <property type="entry name" value="PurS"/>
    <property type="match status" value="1"/>
</dbReference>
<dbReference type="GO" id="GO:0005524">
    <property type="term" value="F:ATP binding"/>
    <property type="evidence" value="ECO:0007669"/>
    <property type="project" value="UniProtKB-UniRule"/>
</dbReference>
<dbReference type="AlphaFoldDB" id="A0A140LDU1"/>
<dbReference type="EC" id="6.3.5.3" evidence="6"/>
<keyword evidence="3 6" id="KW-0547">Nucleotide-binding</keyword>
<proteinExistence type="inferred from homology"/>
<comment type="subcellular location">
    <subcellularLocation>
        <location evidence="6">Cytoplasm</location>
    </subcellularLocation>
</comment>
<dbReference type="EMBL" id="LOED01000001">
    <property type="protein sequence ID" value="KXG78716.1"/>
    <property type="molecule type" value="Genomic_DNA"/>
</dbReference>
<keyword evidence="8" id="KW-1185">Reference proteome</keyword>
<evidence type="ECO:0000256" key="1">
    <source>
        <dbReference type="ARBA" id="ARBA00022490"/>
    </source>
</evidence>
<evidence type="ECO:0000256" key="4">
    <source>
        <dbReference type="ARBA" id="ARBA00022755"/>
    </source>
</evidence>
<comment type="catalytic activity">
    <reaction evidence="6">
        <text>N(2)-formyl-N(1)-(5-phospho-beta-D-ribosyl)glycinamide + L-glutamine + ATP + H2O = 2-formamido-N(1)-(5-O-phospho-beta-D-ribosyl)acetamidine + L-glutamate + ADP + phosphate + H(+)</text>
        <dbReference type="Rhea" id="RHEA:17129"/>
        <dbReference type="ChEBI" id="CHEBI:15377"/>
        <dbReference type="ChEBI" id="CHEBI:15378"/>
        <dbReference type="ChEBI" id="CHEBI:29985"/>
        <dbReference type="ChEBI" id="CHEBI:30616"/>
        <dbReference type="ChEBI" id="CHEBI:43474"/>
        <dbReference type="ChEBI" id="CHEBI:58359"/>
        <dbReference type="ChEBI" id="CHEBI:147286"/>
        <dbReference type="ChEBI" id="CHEBI:147287"/>
        <dbReference type="ChEBI" id="CHEBI:456216"/>
        <dbReference type="EC" id="6.3.5.3"/>
    </reaction>
</comment>